<dbReference type="AlphaFoldDB" id="X6LD24"/>
<keyword evidence="3" id="KW-0812">Transmembrane</keyword>
<keyword evidence="3" id="KW-0472">Membrane</keyword>
<feature type="region of interest" description="Disordered" evidence="2">
    <location>
        <begin position="125"/>
        <end position="147"/>
    </location>
</feature>
<organism evidence="4 5">
    <name type="scientific">Reticulomyxa filosa</name>
    <dbReference type="NCBI Taxonomy" id="46433"/>
    <lineage>
        <taxon>Eukaryota</taxon>
        <taxon>Sar</taxon>
        <taxon>Rhizaria</taxon>
        <taxon>Retaria</taxon>
        <taxon>Foraminifera</taxon>
        <taxon>Monothalamids</taxon>
        <taxon>Reticulomyxidae</taxon>
        <taxon>Reticulomyxa</taxon>
    </lineage>
</organism>
<keyword evidence="5" id="KW-1185">Reference proteome</keyword>
<evidence type="ECO:0000256" key="3">
    <source>
        <dbReference type="SAM" id="Phobius"/>
    </source>
</evidence>
<feature type="coiled-coil region" evidence="1">
    <location>
        <begin position="31"/>
        <end position="60"/>
    </location>
</feature>
<keyword evidence="1" id="KW-0175">Coiled coil</keyword>
<reference evidence="4 5" key="1">
    <citation type="journal article" date="2013" name="Curr. Biol.">
        <title>The Genome of the Foraminiferan Reticulomyxa filosa.</title>
        <authorList>
            <person name="Glockner G."/>
            <person name="Hulsmann N."/>
            <person name="Schleicher M."/>
            <person name="Noegel A.A."/>
            <person name="Eichinger L."/>
            <person name="Gallinger C."/>
            <person name="Pawlowski J."/>
            <person name="Sierra R."/>
            <person name="Euteneuer U."/>
            <person name="Pillet L."/>
            <person name="Moustafa A."/>
            <person name="Platzer M."/>
            <person name="Groth M."/>
            <person name="Szafranski K."/>
            <person name="Schliwa M."/>
        </authorList>
    </citation>
    <scope>NUCLEOTIDE SEQUENCE [LARGE SCALE GENOMIC DNA]</scope>
</reference>
<proteinExistence type="predicted"/>
<feature type="transmembrane region" description="Helical" evidence="3">
    <location>
        <begin position="6"/>
        <end position="29"/>
    </location>
</feature>
<comment type="caution">
    <text evidence="4">The sequence shown here is derived from an EMBL/GenBank/DDBJ whole genome shotgun (WGS) entry which is preliminary data.</text>
</comment>
<evidence type="ECO:0000256" key="2">
    <source>
        <dbReference type="SAM" id="MobiDB-lite"/>
    </source>
</evidence>
<dbReference type="Proteomes" id="UP000023152">
    <property type="component" value="Unassembled WGS sequence"/>
</dbReference>
<dbReference type="OMA" id="HPKQPIC"/>
<name>X6LD24_RETFI</name>
<evidence type="ECO:0000313" key="4">
    <source>
        <dbReference type="EMBL" id="ETN99280.1"/>
    </source>
</evidence>
<evidence type="ECO:0000313" key="5">
    <source>
        <dbReference type="Proteomes" id="UP000023152"/>
    </source>
</evidence>
<evidence type="ECO:0000256" key="1">
    <source>
        <dbReference type="SAM" id="Coils"/>
    </source>
</evidence>
<sequence>MYVFVQLNIALYAVCFYAFALMWLLQWVWREMQSQQQLQQQQQQQLQAQQQQQLQAQQQQLQLTGSIPPFARPISMAPYSQYNAYVPSQLTNISQLQTQTQTQTQTLTQAQTQVQAAETVTNNASATIKGNTNTTTDANSNGGKTQN</sequence>
<protein>
    <submittedName>
        <fullName evidence="4">Uncharacterized protein</fullName>
    </submittedName>
</protein>
<dbReference type="EMBL" id="ASPP01044414">
    <property type="protein sequence ID" value="ETN99280.1"/>
    <property type="molecule type" value="Genomic_DNA"/>
</dbReference>
<keyword evidence="3" id="KW-1133">Transmembrane helix</keyword>
<accession>X6LD24</accession>
<gene>
    <name evidence="4" type="ORF">RFI_38201</name>
</gene>